<evidence type="ECO:0000256" key="3">
    <source>
        <dbReference type="ARBA" id="ARBA00022882"/>
    </source>
</evidence>
<evidence type="ECO:0000256" key="4">
    <source>
        <dbReference type="ARBA" id="ARBA00022958"/>
    </source>
</evidence>
<organism evidence="10 11">
    <name type="scientific">Fraxinus pennsylvanica</name>
    <dbReference type="NCBI Taxonomy" id="56036"/>
    <lineage>
        <taxon>Eukaryota</taxon>
        <taxon>Viridiplantae</taxon>
        <taxon>Streptophyta</taxon>
        <taxon>Embryophyta</taxon>
        <taxon>Tracheophyta</taxon>
        <taxon>Spermatophyta</taxon>
        <taxon>Magnoliopsida</taxon>
        <taxon>eudicotyledons</taxon>
        <taxon>Gunneridae</taxon>
        <taxon>Pentapetalae</taxon>
        <taxon>asterids</taxon>
        <taxon>lamiids</taxon>
        <taxon>Lamiales</taxon>
        <taxon>Oleaceae</taxon>
        <taxon>Oleeae</taxon>
        <taxon>Fraxinus</taxon>
    </lineage>
</organism>
<dbReference type="PROSITE" id="PS50088">
    <property type="entry name" value="ANK_REPEAT"/>
    <property type="match status" value="1"/>
</dbReference>
<keyword evidence="1" id="KW-0633">Potassium transport</keyword>
<evidence type="ECO:0000313" key="11">
    <source>
        <dbReference type="Proteomes" id="UP000834106"/>
    </source>
</evidence>
<sequence length="228" mass="25902">MICLVTPFAVHCAGCFYYLLAAHYHDPKKTWIGAVMDDFLHQSIWDRYVTAIYWSITTLTTMGYGDLHAENMREMIFNIFYMLFNFGLIAYLKDTLDSLPKAIRSSISHFLFYSLVDEVSEMKAEYFPPKEDVTLQNEAPTFIFCYRGSANVNNLKLLKEIVSHEGDVIKPKSSGSIALLVAVCEGNIKIVKFLLNQGASVGKPDEHGWTPKNPAEQQGHDDIKELFE</sequence>
<keyword evidence="11" id="KW-1185">Reference proteome</keyword>
<evidence type="ECO:0000256" key="7">
    <source>
        <dbReference type="SAM" id="MobiDB-lite"/>
    </source>
</evidence>
<dbReference type="InterPro" id="IPR002110">
    <property type="entry name" value="Ankyrin_rpt"/>
</dbReference>
<evidence type="ECO:0000256" key="5">
    <source>
        <dbReference type="ARBA" id="ARBA00023303"/>
    </source>
</evidence>
<dbReference type="AlphaFoldDB" id="A0AAD2DQR6"/>
<keyword evidence="3" id="KW-0813">Transport</keyword>
<keyword evidence="3" id="KW-0406">Ion transport</keyword>
<dbReference type="SUPFAM" id="SSF48403">
    <property type="entry name" value="Ankyrin repeat"/>
    <property type="match status" value="1"/>
</dbReference>
<evidence type="ECO:0000256" key="1">
    <source>
        <dbReference type="ARBA" id="ARBA00022538"/>
    </source>
</evidence>
<keyword evidence="2" id="KW-0631">Potassium channel</keyword>
<proteinExistence type="predicted"/>
<dbReference type="EMBL" id="OU503040">
    <property type="protein sequence ID" value="CAI9761053.1"/>
    <property type="molecule type" value="Genomic_DNA"/>
</dbReference>
<dbReference type="PANTHER" id="PTHR45743">
    <property type="entry name" value="POTASSIUM CHANNEL AKT1"/>
    <property type="match status" value="1"/>
</dbReference>
<dbReference type="InterPro" id="IPR036770">
    <property type="entry name" value="Ankyrin_rpt-contain_sf"/>
</dbReference>
<dbReference type="Gene3D" id="1.10.287.70">
    <property type="match status" value="1"/>
</dbReference>
<dbReference type="PROSITE" id="PS50297">
    <property type="entry name" value="ANK_REP_REGION"/>
    <property type="match status" value="1"/>
</dbReference>
<dbReference type="Proteomes" id="UP000834106">
    <property type="component" value="Chromosome 5"/>
</dbReference>
<feature type="repeat" description="ANK" evidence="6">
    <location>
        <begin position="174"/>
        <end position="206"/>
    </location>
</feature>
<keyword evidence="8" id="KW-1133">Transmembrane helix</keyword>
<dbReference type="GO" id="GO:0034702">
    <property type="term" value="C:monoatomic ion channel complex"/>
    <property type="evidence" value="ECO:0007669"/>
    <property type="project" value="UniProtKB-KW"/>
</dbReference>
<dbReference type="SMART" id="SM00248">
    <property type="entry name" value="ANK"/>
    <property type="match status" value="1"/>
</dbReference>
<keyword evidence="3" id="KW-0851">Voltage-gated channel</keyword>
<evidence type="ECO:0000313" key="10">
    <source>
        <dbReference type="EMBL" id="CAI9761053.1"/>
    </source>
</evidence>
<keyword evidence="6" id="KW-0040">ANK repeat</keyword>
<feature type="transmembrane region" description="Helical" evidence="8">
    <location>
        <begin position="76"/>
        <end position="92"/>
    </location>
</feature>
<protein>
    <recommendedName>
        <fullName evidence="9">Potassium channel domain-containing protein</fullName>
    </recommendedName>
</protein>
<evidence type="ECO:0000259" key="9">
    <source>
        <dbReference type="Pfam" id="PF07885"/>
    </source>
</evidence>
<keyword evidence="8" id="KW-0812">Transmembrane</keyword>
<feature type="domain" description="Potassium channel" evidence="9">
    <location>
        <begin position="37"/>
        <end position="94"/>
    </location>
</feature>
<dbReference type="Pfam" id="PF12796">
    <property type="entry name" value="Ank_2"/>
    <property type="match status" value="1"/>
</dbReference>
<dbReference type="Pfam" id="PF07885">
    <property type="entry name" value="Ion_trans_2"/>
    <property type="match status" value="1"/>
</dbReference>
<gene>
    <name evidence="10" type="ORF">FPE_LOCUS8483</name>
</gene>
<reference evidence="10" key="1">
    <citation type="submission" date="2023-05" db="EMBL/GenBank/DDBJ databases">
        <authorList>
            <person name="Huff M."/>
        </authorList>
    </citation>
    <scope>NUCLEOTIDE SEQUENCE</scope>
</reference>
<evidence type="ECO:0000256" key="8">
    <source>
        <dbReference type="SAM" id="Phobius"/>
    </source>
</evidence>
<feature type="transmembrane region" description="Helical" evidence="8">
    <location>
        <begin position="45"/>
        <end position="64"/>
    </location>
</feature>
<name>A0AAD2DQR6_9LAMI</name>
<keyword evidence="8" id="KW-0472">Membrane</keyword>
<dbReference type="PANTHER" id="PTHR45743:SF2">
    <property type="entry name" value="POTASSIUM CHANNEL AKT1"/>
    <property type="match status" value="1"/>
</dbReference>
<dbReference type="SUPFAM" id="SSF81324">
    <property type="entry name" value="Voltage-gated potassium channels"/>
    <property type="match status" value="1"/>
</dbReference>
<dbReference type="Gene3D" id="1.25.40.20">
    <property type="entry name" value="Ankyrin repeat-containing domain"/>
    <property type="match status" value="1"/>
</dbReference>
<feature type="compositionally biased region" description="Basic and acidic residues" evidence="7">
    <location>
        <begin position="218"/>
        <end position="228"/>
    </location>
</feature>
<keyword evidence="5" id="KW-0407">Ion channel</keyword>
<dbReference type="InterPro" id="IPR013099">
    <property type="entry name" value="K_chnl_dom"/>
</dbReference>
<keyword evidence="4" id="KW-0630">Potassium</keyword>
<dbReference type="InterPro" id="IPR045319">
    <property type="entry name" value="KAT/AKT"/>
</dbReference>
<dbReference type="GO" id="GO:0005249">
    <property type="term" value="F:voltage-gated potassium channel activity"/>
    <property type="evidence" value="ECO:0007669"/>
    <property type="project" value="InterPro"/>
</dbReference>
<evidence type="ECO:0000256" key="6">
    <source>
        <dbReference type="PROSITE-ProRule" id="PRU00023"/>
    </source>
</evidence>
<evidence type="ECO:0000256" key="2">
    <source>
        <dbReference type="ARBA" id="ARBA00022826"/>
    </source>
</evidence>
<accession>A0AAD2DQR6</accession>
<feature type="region of interest" description="Disordered" evidence="7">
    <location>
        <begin position="202"/>
        <end position="228"/>
    </location>
</feature>